<dbReference type="SMART" id="SM00355">
    <property type="entry name" value="ZnF_C2H2"/>
    <property type="match status" value="4"/>
</dbReference>
<dbReference type="SUPFAM" id="SSF48403">
    <property type="entry name" value="Ankyrin repeat"/>
    <property type="match status" value="1"/>
</dbReference>
<feature type="domain" description="C2H2-type" evidence="3">
    <location>
        <begin position="894"/>
        <end position="916"/>
    </location>
</feature>
<evidence type="ECO:0000256" key="1">
    <source>
        <dbReference type="PROSITE-ProRule" id="PRU00023"/>
    </source>
</evidence>
<dbReference type="Gene3D" id="1.25.40.20">
    <property type="entry name" value="Ankyrin repeat-containing domain"/>
    <property type="match status" value="1"/>
</dbReference>
<dbReference type="InterPro" id="IPR036770">
    <property type="entry name" value="Ankyrin_rpt-contain_sf"/>
</dbReference>
<protein>
    <recommendedName>
        <fullName evidence="3">C2H2-type domain-containing protein</fullName>
    </recommendedName>
</protein>
<feature type="domain" description="C2H2-type" evidence="3">
    <location>
        <begin position="841"/>
        <end position="866"/>
    </location>
</feature>
<gene>
    <name evidence="4" type="ORF">PV07_05676</name>
</gene>
<evidence type="ECO:0000313" key="4">
    <source>
        <dbReference type="EMBL" id="KIW29890.1"/>
    </source>
</evidence>
<feature type="repeat" description="ANK" evidence="1">
    <location>
        <begin position="1015"/>
        <end position="1047"/>
    </location>
</feature>
<feature type="domain" description="C2H2-type" evidence="3">
    <location>
        <begin position="779"/>
        <end position="802"/>
    </location>
</feature>
<accession>A0A0D2CI94</accession>
<dbReference type="RefSeq" id="XP_016250106.1">
    <property type="nucleotide sequence ID" value="XM_016392587.1"/>
</dbReference>
<dbReference type="InterPro" id="IPR054464">
    <property type="entry name" value="ULD_fung"/>
</dbReference>
<dbReference type="STRING" id="569365.A0A0D2CI94"/>
<dbReference type="Proteomes" id="UP000054466">
    <property type="component" value="Unassembled WGS sequence"/>
</dbReference>
<dbReference type="PANTHER" id="PTHR38886">
    <property type="entry name" value="SESA DOMAIN-CONTAINING PROTEIN"/>
    <property type="match status" value="1"/>
</dbReference>
<evidence type="ECO:0000256" key="2">
    <source>
        <dbReference type="SAM" id="MobiDB-lite"/>
    </source>
</evidence>
<dbReference type="EMBL" id="KN847042">
    <property type="protein sequence ID" value="KIW29890.1"/>
    <property type="molecule type" value="Genomic_DNA"/>
</dbReference>
<keyword evidence="1" id="KW-0040">ANK repeat</keyword>
<keyword evidence="5" id="KW-1185">Reference proteome</keyword>
<organism evidence="4 5">
    <name type="scientific">Cladophialophora immunda</name>
    <dbReference type="NCBI Taxonomy" id="569365"/>
    <lineage>
        <taxon>Eukaryota</taxon>
        <taxon>Fungi</taxon>
        <taxon>Dikarya</taxon>
        <taxon>Ascomycota</taxon>
        <taxon>Pezizomycotina</taxon>
        <taxon>Eurotiomycetes</taxon>
        <taxon>Chaetothyriomycetidae</taxon>
        <taxon>Chaetothyriales</taxon>
        <taxon>Herpotrichiellaceae</taxon>
        <taxon>Cladophialophora</taxon>
    </lineage>
</organism>
<proteinExistence type="predicted"/>
<reference evidence="4 5" key="1">
    <citation type="submission" date="2015-01" db="EMBL/GenBank/DDBJ databases">
        <title>The Genome Sequence of Cladophialophora immunda CBS83496.</title>
        <authorList>
            <consortium name="The Broad Institute Genomics Platform"/>
            <person name="Cuomo C."/>
            <person name="de Hoog S."/>
            <person name="Gorbushina A."/>
            <person name="Stielow B."/>
            <person name="Teixiera M."/>
            <person name="Abouelleil A."/>
            <person name="Chapman S.B."/>
            <person name="Priest M."/>
            <person name="Young S.K."/>
            <person name="Wortman J."/>
            <person name="Nusbaum C."/>
            <person name="Birren B."/>
        </authorList>
    </citation>
    <scope>NUCLEOTIDE SEQUENCE [LARGE SCALE GENOMIC DNA]</scope>
    <source>
        <strain evidence="4 5">CBS 83496</strain>
    </source>
</reference>
<dbReference type="Pfam" id="PF12796">
    <property type="entry name" value="Ank_2"/>
    <property type="match status" value="1"/>
</dbReference>
<dbReference type="SMART" id="SM00248">
    <property type="entry name" value="ANK"/>
    <property type="match status" value="4"/>
</dbReference>
<name>A0A0D2CI94_9EURO</name>
<evidence type="ECO:0000313" key="5">
    <source>
        <dbReference type="Proteomes" id="UP000054466"/>
    </source>
</evidence>
<sequence length="1419" mass="158759">MPVPFGFSVGDFVTVIQLTSKIISSLKDVGGSSSEYQHAVIELESLKRLLEKVTQLTITEDNAVQVNALRGLALACEPCLQEFHSKLKSYEASIGPHAPRSSLKGTFHKVKWAFLGSDEFGNFRKFIAMKVLCLTLLLSMHVFESTSNRDSKERAGHFNLLDEIMKIREGMERLELTNQQRGPPPEYQASLRQIQNKVEDVAEILEGNLTPVSNALTSVGRAVCSFNTVLGQIIDFLGSFQRETKIALQRIIQTNMQIYALLLTSQNSPATAPSMLSDSILFEDALGRTVSLPYQWFRHWETFEGLLRAEFKGAPGEAKVLEGQYHLIDTKGAGAIIQKEDWHRTVFPGSSVTMSVIISQIRWQGGLCPRPSCGERRLELDRPRSLVTCCNLKYYPSRERLEGHTKRVTVLTEDDEVIWSQSTQDLEVFGARTLPKDPDESAAILAVLESTDMAIANEDISILEDATQTIANNETLPTPYEVTVRPNAQQPVAEQVGISDNLSLTFETPLDKWLAQTESVGLDPNVIPTTPFSDTTRQDEEASGIEHFKRVHIKQWKRTPDDETANDRKWKAEIDQAIYYRNICDRFPLLPSWLAERLAELNVIRAKRLPRAFHARTSSSHSGAGEGLEHFPPGDNLLRQPSVASHGDTSPNQDHQYQEDVRSYANKTYSIDVEEKPTPAVAGVFKGQEEGAHGHVDSRDWESPQEKSFWTGKVGRKRRGSTLSGSSHSNNSLQFPDVLPAVMWRGSSIKTHSSRSVGSTKAGFVMPPPPVDLEKQNTFICNICNKRVFVLRRRDWQTHVLHDLQPYSCIFENCPTPSKTYTSRWRMRTHVLGSHPFVYSYRCRQCPASEERLRKRELHRHIKQRHPEQRLKRFWGGGATSGLMEYFSKELHQMNCCFCDKALPTPDKFITHISQHLERLAFAVLARPYQKWHFYDDFASEGSSAPATGLIPEIADLIRDNSVTGVKQLLKDGILTKTGSGNSALWLASQHGHEVIVWLLLEHGFDANEKDPLADGMTALHYAAQAGHVSVVEMLLKAGADPHAELDHGSTALTLAARHGQASTLRTLLDAYPRRGYMAGVRHAWILAAENGQSECLRMLKSAFEAACNEGQLSGMFQSRCLDIAELICDGIDAAVEQNMQKYIEEVTSYDWSPPFLLDRLRSLTALRTVGWVRLSLGNSSLSHVLLSNPWLERDWLPSNLSFPDGLSDKAIEDIGRTLLGAQHLSGCFYRSTMNATFPDNEALQKLLKQHPEFIQLLYLDFARNRHLKRLIALLRKGLTPHPKTLLTLADCCRYESLTRLLNNFSSHFGEDDKIHALTCVVERGTASKVIDAFIESRSLPTSHSVAADKLLLACAGTGNRILLEELLNQPIPLFSATGIAAAKSAARDDPKLLALLETRCRPVEANNETPQCSTLSDQ</sequence>
<feature type="region of interest" description="Disordered" evidence="2">
    <location>
        <begin position="616"/>
        <end position="656"/>
    </location>
</feature>
<evidence type="ECO:0000259" key="3">
    <source>
        <dbReference type="SMART" id="SM00355"/>
    </source>
</evidence>
<dbReference type="HOGENOM" id="CLU_253174_0_0_1"/>
<feature type="compositionally biased region" description="Low complexity" evidence="2">
    <location>
        <begin position="721"/>
        <end position="730"/>
    </location>
</feature>
<dbReference type="InterPro" id="IPR013087">
    <property type="entry name" value="Znf_C2H2_type"/>
</dbReference>
<dbReference type="GeneID" id="27344870"/>
<feature type="domain" description="C2H2-type" evidence="3">
    <location>
        <begin position="807"/>
        <end position="835"/>
    </location>
</feature>
<dbReference type="InterPro" id="IPR002110">
    <property type="entry name" value="Ankyrin_rpt"/>
</dbReference>
<dbReference type="Pfam" id="PF22893">
    <property type="entry name" value="ULD_2"/>
    <property type="match status" value="1"/>
</dbReference>
<feature type="repeat" description="ANK" evidence="1">
    <location>
        <begin position="980"/>
        <end position="1012"/>
    </location>
</feature>
<dbReference type="OrthoDB" id="4151638at2759"/>
<dbReference type="PROSITE" id="PS50088">
    <property type="entry name" value="ANK_REPEAT"/>
    <property type="match status" value="2"/>
</dbReference>
<feature type="compositionally biased region" description="Basic and acidic residues" evidence="2">
    <location>
        <begin position="691"/>
        <end position="705"/>
    </location>
</feature>
<dbReference type="VEuPathDB" id="FungiDB:PV07_05676"/>
<dbReference type="PANTHER" id="PTHR38886:SF1">
    <property type="entry name" value="NACHT-NTPASE AND P-LOOP NTPASES N-TERMINAL DOMAIN-CONTAINING PROTEIN"/>
    <property type="match status" value="1"/>
</dbReference>
<feature type="region of interest" description="Disordered" evidence="2">
    <location>
        <begin position="691"/>
        <end position="730"/>
    </location>
</feature>
<dbReference type="PROSITE" id="PS50297">
    <property type="entry name" value="ANK_REP_REGION"/>
    <property type="match status" value="2"/>
</dbReference>